<feature type="transmembrane region" description="Helical" evidence="1">
    <location>
        <begin position="6"/>
        <end position="23"/>
    </location>
</feature>
<keyword evidence="1" id="KW-0812">Transmembrane</keyword>
<dbReference type="EMBL" id="DF836608">
    <property type="protein sequence ID" value="GAN10089.1"/>
    <property type="molecule type" value="Genomic_DNA"/>
</dbReference>
<name>A0A0C9MRL3_9FUNG</name>
<feature type="transmembrane region" description="Helical" evidence="1">
    <location>
        <begin position="35"/>
        <end position="54"/>
    </location>
</feature>
<keyword evidence="1" id="KW-0472">Membrane</keyword>
<proteinExistence type="predicted"/>
<evidence type="ECO:0000256" key="1">
    <source>
        <dbReference type="SAM" id="Phobius"/>
    </source>
</evidence>
<sequence length="88" mass="9553">MLYYHHVNLVLSAAAGYLGGALSCRARFCCCYRSLAAVLVLSAPAVVVHSLLFWCSIISVLAAATGVIIWKFWFVLCCVDVPIAEAHH</sequence>
<keyword evidence="1" id="KW-1133">Transmembrane helix</keyword>
<dbReference type="Proteomes" id="UP000053815">
    <property type="component" value="Unassembled WGS sequence"/>
</dbReference>
<gene>
    <name evidence="2" type="ORF">MAM1_0319d09625</name>
</gene>
<dbReference type="AlphaFoldDB" id="A0A0C9MRL3"/>
<evidence type="ECO:0000313" key="2">
    <source>
        <dbReference type="EMBL" id="GAN10089.1"/>
    </source>
</evidence>
<feature type="transmembrane region" description="Helical" evidence="1">
    <location>
        <begin position="60"/>
        <end position="83"/>
    </location>
</feature>
<protein>
    <submittedName>
        <fullName evidence="2">Uncharacterized protein</fullName>
    </submittedName>
</protein>
<reference evidence="2" key="1">
    <citation type="submission" date="2014-09" db="EMBL/GenBank/DDBJ databases">
        <title>Draft genome sequence of an oleaginous Mucoromycotina fungus Mucor ambiguus NBRC6742.</title>
        <authorList>
            <person name="Takeda I."/>
            <person name="Yamane N."/>
            <person name="Morita T."/>
            <person name="Tamano K."/>
            <person name="Machida M."/>
            <person name="Baker S."/>
            <person name="Koike H."/>
        </authorList>
    </citation>
    <scope>NUCLEOTIDE SEQUENCE</scope>
    <source>
        <strain evidence="2">NBRC 6742</strain>
    </source>
</reference>
<evidence type="ECO:0000313" key="3">
    <source>
        <dbReference type="Proteomes" id="UP000053815"/>
    </source>
</evidence>
<organism evidence="2">
    <name type="scientific">Mucor ambiguus</name>
    <dbReference type="NCBI Taxonomy" id="91626"/>
    <lineage>
        <taxon>Eukaryota</taxon>
        <taxon>Fungi</taxon>
        <taxon>Fungi incertae sedis</taxon>
        <taxon>Mucoromycota</taxon>
        <taxon>Mucoromycotina</taxon>
        <taxon>Mucoromycetes</taxon>
        <taxon>Mucorales</taxon>
        <taxon>Mucorineae</taxon>
        <taxon>Mucoraceae</taxon>
        <taxon>Mucor</taxon>
    </lineage>
</organism>
<accession>A0A0C9MRL3</accession>
<keyword evidence="3" id="KW-1185">Reference proteome</keyword>